<dbReference type="Gene3D" id="3.30.1360.120">
    <property type="entry name" value="Probable tRNA modification gtpase trme, domain 1"/>
    <property type="match status" value="1"/>
</dbReference>
<dbReference type="GO" id="GO:0004047">
    <property type="term" value="F:aminomethyltransferase activity"/>
    <property type="evidence" value="ECO:0007669"/>
    <property type="project" value="UniProtKB-UniRule"/>
</dbReference>
<dbReference type="GO" id="GO:0008168">
    <property type="term" value="F:methyltransferase activity"/>
    <property type="evidence" value="ECO:0007669"/>
    <property type="project" value="UniProtKB-KW"/>
</dbReference>
<evidence type="ECO:0000256" key="1">
    <source>
        <dbReference type="ARBA" id="ARBA00008609"/>
    </source>
</evidence>
<dbReference type="GO" id="GO:0008483">
    <property type="term" value="F:transaminase activity"/>
    <property type="evidence" value="ECO:0007669"/>
    <property type="project" value="UniProtKB-KW"/>
</dbReference>
<evidence type="ECO:0000256" key="3">
    <source>
        <dbReference type="ARBA" id="ARBA00022679"/>
    </source>
</evidence>
<feature type="domain" description="GCVT N-terminal" evidence="7">
    <location>
        <begin position="7"/>
        <end position="265"/>
    </location>
</feature>
<evidence type="ECO:0000259" key="8">
    <source>
        <dbReference type="Pfam" id="PF08669"/>
    </source>
</evidence>
<dbReference type="GO" id="GO:0019464">
    <property type="term" value="P:glycine decarboxylation via glycine cleavage system"/>
    <property type="evidence" value="ECO:0007669"/>
    <property type="project" value="UniProtKB-UniRule"/>
</dbReference>
<dbReference type="NCBIfam" id="TIGR00528">
    <property type="entry name" value="gcvT"/>
    <property type="match status" value="1"/>
</dbReference>
<evidence type="ECO:0000256" key="2">
    <source>
        <dbReference type="ARBA" id="ARBA00022576"/>
    </source>
</evidence>
<accession>A0A7J4IQT4</accession>
<gene>
    <name evidence="5 9" type="primary">gcvT</name>
    <name evidence="9" type="ORF">HA237_00310</name>
</gene>
<dbReference type="EMBL" id="DUFG01000002">
    <property type="protein sequence ID" value="HIH07792.1"/>
    <property type="molecule type" value="Genomic_DNA"/>
</dbReference>
<dbReference type="GO" id="GO:0005960">
    <property type="term" value="C:glycine cleavage complex"/>
    <property type="evidence" value="ECO:0007669"/>
    <property type="project" value="InterPro"/>
</dbReference>
<dbReference type="Pfam" id="PF08669">
    <property type="entry name" value="GCV_T_C"/>
    <property type="match status" value="1"/>
</dbReference>
<feature type="domain" description="Aminomethyltransferase C-terminal" evidence="8">
    <location>
        <begin position="284"/>
        <end position="360"/>
    </location>
</feature>
<dbReference type="AlphaFoldDB" id="A0A7J4IQT4"/>
<dbReference type="PANTHER" id="PTHR43757:SF2">
    <property type="entry name" value="AMINOMETHYLTRANSFERASE, MITOCHONDRIAL"/>
    <property type="match status" value="1"/>
</dbReference>
<comment type="catalytic activity">
    <reaction evidence="4 5">
        <text>N(6)-[(R)-S(8)-aminomethyldihydrolipoyl]-L-lysyl-[protein] + (6S)-5,6,7,8-tetrahydrofolate = N(6)-[(R)-dihydrolipoyl]-L-lysyl-[protein] + (6R)-5,10-methylene-5,6,7,8-tetrahydrofolate + NH4(+)</text>
        <dbReference type="Rhea" id="RHEA:16945"/>
        <dbReference type="Rhea" id="RHEA-COMP:10475"/>
        <dbReference type="Rhea" id="RHEA-COMP:10492"/>
        <dbReference type="ChEBI" id="CHEBI:15636"/>
        <dbReference type="ChEBI" id="CHEBI:28938"/>
        <dbReference type="ChEBI" id="CHEBI:57453"/>
        <dbReference type="ChEBI" id="CHEBI:83100"/>
        <dbReference type="ChEBI" id="CHEBI:83143"/>
        <dbReference type="EC" id="2.1.2.10"/>
    </reaction>
</comment>
<keyword evidence="3 5" id="KW-0808">Transferase</keyword>
<evidence type="ECO:0000256" key="5">
    <source>
        <dbReference type="HAMAP-Rule" id="MF_00259"/>
    </source>
</evidence>
<keyword evidence="2 5" id="KW-0032">Aminotransferase</keyword>
<dbReference type="Gene3D" id="2.40.30.110">
    <property type="entry name" value="Aminomethyltransferase beta-barrel domains"/>
    <property type="match status" value="1"/>
</dbReference>
<proteinExistence type="inferred from homology"/>
<dbReference type="EC" id="2.1.2.10" evidence="5"/>
<dbReference type="NCBIfam" id="NF001567">
    <property type="entry name" value="PRK00389.1"/>
    <property type="match status" value="1"/>
</dbReference>
<dbReference type="PANTHER" id="PTHR43757">
    <property type="entry name" value="AMINOMETHYLTRANSFERASE"/>
    <property type="match status" value="1"/>
</dbReference>
<dbReference type="Gene3D" id="3.30.70.1400">
    <property type="entry name" value="Aminomethyltransferase beta-barrel domains"/>
    <property type="match status" value="1"/>
</dbReference>
<comment type="similarity">
    <text evidence="1 5">Belongs to the GcvT family.</text>
</comment>
<comment type="function">
    <text evidence="5">The glycine cleavage system catalyzes the degradation of glycine.</text>
</comment>
<dbReference type="HAMAP" id="MF_00259">
    <property type="entry name" value="GcvT"/>
    <property type="match status" value="1"/>
</dbReference>
<dbReference type="InterPro" id="IPR013977">
    <property type="entry name" value="GcvT_C"/>
</dbReference>
<evidence type="ECO:0000256" key="6">
    <source>
        <dbReference type="PIRSR" id="PIRSR006487-1"/>
    </source>
</evidence>
<dbReference type="SUPFAM" id="SSF103025">
    <property type="entry name" value="Folate-binding domain"/>
    <property type="match status" value="1"/>
</dbReference>
<dbReference type="Gene3D" id="4.10.1250.10">
    <property type="entry name" value="Aminomethyltransferase fragment"/>
    <property type="match status" value="1"/>
</dbReference>
<dbReference type="InterPro" id="IPR029043">
    <property type="entry name" value="GcvT/YgfZ_C"/>
</dbReference>
<evidence type="ECO:0000256" key="4">
    <source>
        <dbReference type="ARBA" id="ARBA00047665"/>
    </source>
</evidence>
<dbReference type="Pfam" id="PF01571">
    <property type="entry name" value="GCV_T"/>
    <property type="match status" value="1"/>
</dbReference>
<dbReference type="InterPro" id="IPR006222">
    <property type="entry name" value="GCVT_N"/>
</dbReference>
<feature type="binding site" evidence="6">
    <location>
        <position position="198"/>
    </location>
    <ligand>
        <name>substrate</name>
    </ligand>
</feature>
<dbReference type="FunFam" id="3.30.70.1400:FF:000001">
    <property type="entry name" value="Aminomethyltransferase"/>
    <property type="match status" value="1"/>
</dbReference>
<organism evidence="9 10">
    <name type="scientific">Candidatus Iainarchaeum sp</name>
    <dbReference type="NCBI Taxonomy" id="3101447"/>
    <lineage>
        <taxon>Archaea</taxon>
        <taxon>Candidatus Iainarchaeota</taxon>
        <taxon>Candidatus Iainarchaeia</taxon>
        <taxon>Candidatus Iainarchaeales</taxon>
        <taxon>Candidatus Iainarchaeaceae</taxon>
        <taxon>Candidatus Iainarchaeum</taxon>
    </lineage>
</organism>
<dbReference type="InterPro" id="IPR027266">
    <property type="entry name" value="TrmE/GcvT-like"/>
</dbReference>
<evidence type="ECO:0000259" key="7">
    <source>
        <dbReference type="Pfam" id="PF01571"/>
    </source>
</evidence>
<dbReference type="GO" id="GO:0032259">
    <property type="term" value="P:methylation"/>
    <property type="evidence" value="ECO:0007669"/>
    <property type="project" value="UniProtKB-KW"/>
</dbReference>
<evidence type="ECO:0000313" key="9">
    <source>
        <dbReference type="EMBL" id="HIH07792.1"/>
    </source>
</evidence>
<dbReference type="InterPro" id="IPR006223">
    <property type="entry name" value="GcvT"/>
</dbReference>
<keyword evidence="9" id="KW-0489">Methyltransferase</keyword>
<protein>
    <recommendedName>
        <fullName evidence="5">Probable aminomethyltransferase</fullName>
        <ecNumber evidence="5">2.1.2.10</ecNumber>
    </recommendedName>
    <alternativeName>
        <fullName evidence="5">Glycine cleavage system T protein</fullName>
    </alternativeName>
</protein>
<comment type="caution">
    <text evidence="9">The sequence shown here is derived from an EMBL/GenBank/DDBJ whole genome shotgun (WGS) entry which is preliminary data.</text>
</comment>
<sequence>MGSKTPLFEEHKKLGAKIIDFLGWDMPVYYSSVIDEHNATRSKVTVFDTCHMGEFRVEGKHAFDLVQKAVTRDISKLKSGQMALGCLCNERGGVLDDLTVYRFSDEKYMVVVNASTIEKDFLQFRKVKEQFGFHCKLTNESSTTAKIDVQGPIAEKILQKISNAKLDGIKFYNFVEGKILGFNVVISRSGYTGEDGFELYFSSSKAAVVWNALLEKGKEAGIKPAGLGARDTLRLESAFNLYGSEMDESRTPIECRYAWVTDLGKDFIGRDALLKQKNVGLKEKLVGFEMTDKAIARHGYKIFVEGREAGVVTSGSFSPTLKKNIGLGYIKAEFSDIGTNIEVEVREKKFNARIVRLPFYSREKK</sequence>
<comment type="subunit">
    <text evidence="5">The glycine cleavage system is composed of four proteins: P, T, L and H.</text>
</comment>
<dbReference type="InterPro" id="IPR022903">
    <property type="entry name" value="GcvT_bac"/>
</dbReference>
<dbReference type="Proteomes" id="UP000577419">
    <property type="component" value="Unassembled WGS sequence"/>
</dbReference>
<dbReference type="GO" id="GO:0005829">
    <property type="term" value="C:cytosol"/>
    <property type="evidence" value="ECO:0007669"/>
    <property type="project" value="TreeGrafter"/>
</dbReference>
<dbReference type="FunFam" id="2.40.30.110:FF:000003">
    <property type="entry name" value="Aminomethyltransferase"/>
    <property type="match status" value="1"/>
</dbReference>
<evidence type="ECO:0000313" key="10">
    <source>
        <dbReference type="Proteomes" id="UP000577419"/>
    </source>
</evidence>
<name>A0A7J4IQT4_9ARCH</name>
<dbReference type="InterPro" id="IPR028896">
    <property type="entry name" value="GcvT/YgfZ/DmdA"/>
</dbReference>
<dbReference type="PIRSF" id="PIRSF006487">
    <property type="entry name" value="GcvT"/>
    <property type="match status" value="1"/>
</dbReference>
<dbReference type="SUPFAM" id="SSF101790">
    <property type="entry name" value="Aminomethyltransferase beta-barrel domain"/>
    <property type="match status" value="1"/>
</dbReference>
<reference evidence="10" key="1">
    <citation type="journal article" date="2020" name="bioRxiv">
        <title>A rank-normalized archaeal taxonomy based on genome phylogeny resolves widespread incomplete and uneven classifications.</title>
        <authorList>
            <person name="Rinke C."/>
            <person name="Chuvochina M."/>
            <person name="Mussig A.J."/>
            <person name="Chaumeil P.-A."/>
            <person name="Waite D.W."/>
            <person name="Whitman W.B."/>
            <person name="Parks D.H."/>
            <person name="Hugenholtz P."/>
        </authorList>
    </citation>
    <scope>NUCLEOTIDE SEQUENCE [LARGE SCALE GENOMIC DNA]</scope>
</reference>